<dbReference type="InterPro" id="IPR036055">
    <property type="entry name" value="LDL_receptor-like_sf"/>
</dbReference>
<dbReference type="PROSITE" id="PS50068">
    <property type="entry name" value="LDLRA_2"/>
    <property type="match status" value="2"/>
</dbReference>
<accession>A0ABQ9EII5</accession>
<comment type="caution">
    <text evidence="3">Lacks conserved residue(s) required for the propagation of feature annotation.</text>
</comment>
<evidence type="ECO:0000259" key="4">
    <source>
        <dbReference type="PROSITE" id="PS01180"/>
    </source>
</evidence>
<dbReference type="CDD" id="cd00112">
    <property type="entry name" value="LDLa"/>
    <property type="match status" value="2"/>
</dbReference>
<dbReference type="PANTHER" id="PTHR24251">
    <property type="entry name" value="OVOCHYMASE-RELATED"/>
    <property type="match status" value="1"/>
</dbReference>
<gene>
    <name evidence="5" type="ORF">KUTeg_019768</name>
</gene>
<protein>
    <recommendedName>
        <fullName evidence="4">CUB domain-containing protein</fullName>
    </recommendedName>
</protein>
<evidence type="ECO:0000256" key="3">
    <source>
        <dbReference type="PROSITE-ProRule" id="PRU00124"/>
    </source>
</evidence>
<feature type="non-terminal residue" evidence="5">
    <location>
        <position position="404"/>
    </location>
</feature>
<dbReference type="InterPro" id="IPR002172">
    <property type="entry name" value="LDrepeatLR_classA_rpt"/>
</dbReference>
<dbReference type="InterPro" id="IPR035914">
    <property type="entry name" value="Sperma_CUB_dom_sf"/>
</dbReference>
<evidence type="ECO:0000256" key="1">
    <source>
        <dbReference type="ARBA" id="ARBA00022737"/>
    </source>
</evidence>
<feature type="disulfide bond" evidence="3">
    <location>
        <begin position="370"/>
        <end position="382"/>
    </location>
</feature>
<dbReference type="Proteomes" id="UP001217089">
    <property type="component" value="Unassembled WGS sequence"/>
</dbReference>
<dbReference type="PRINTS" id="PR00261">
    <property type="entry name" value="LDLRECEPTOR"/>
</dbReference>
<feature type="disulfide bond" evidence="3">
    <location>
        <begin position="389"/>
        <end position="404"/>
    </location>
</feature>
<dbReference type="SMART" id="SM00192">
    <property type="entry name" value="LDLa"/>
    <property type="match status" value="2"/>
</dbReference>
<dbReference type="SUPFAM" id="SSF49854">
    <property type="entry name" value="Spermadhesin, CUB domain"/>
    <property type="match status" value="2"/>
</dbReference>
<dbReference type="Gene3D" id="4.10.400.10">
    <property type="entry name" value="Low-density Lipoprotein Receptor"/>
    <property type="match status" value="2"/>
</dbReference>
<dbReference type="CDD" id="cd00041">
    <property type="entry name" value="CUB"/>
    <property type="match status" value="1"/>
</dbReference>
<name>A0ABQ9EII5_TEGGR</name>
<organism evidence="5 6">
    <name type="scientific">Tegillarca granosa</name>
    <name type="common">Malaysian cockle</name>
    <name type="synonym">Anadara granosa</name>
    <dbReference type="NCBI Taxonomy" id="220873"/>
    <lineage>
        <taxon>Eukaryota</taxon>
        <taxon>Metazoa</taxon>
        <taxon>Spiralia</taxon>
        <taxon>Lophotrochozoa</taxon>
        <taxon>Mollusca</taxon>
        <taxon>Bivalvia</taxon>
        <taxon>Autobranchia</taxon>
        <taxon>Pteriomorphia</taxon>
        <taxon>Arcoida</taxon>
        <taxon>Arcoidea</taxon>
        <taxon>Arcidae</taxon>
        <taxon>Tegillarca</taxon>
    </lineage>
</organism>
<evidence type="ECO:0000313" key="5">
    <source>
        <dbReference type="EMBL" id="KAJ8303372.1"/>
    </source>
</evidence>
<dbReference type="Gene3D" id="2.60.120.290">
    <property type="entry name" value="Spermadhesin, CUB domain"/>
    <property type="match status" value="2"/>
</dbReference>
<evidence type="ECO:0000313" key="6">
    <source>
        <dbReference type="Proteomes" id="UP001217089"/>
    </source>
</evidence>
<dbReference type="InterPro" id="IPR000859">
    <property type="entry name" value="CUB_dom"/>
</dbReference>
<keyword evidence="2 3" id="KW-1015">Disulfide bond</keyword>
<comment type="caution">
    <text evidence="5">The sequence shown here is derived from an EMBL/GenBank/DDBJ whole genome shotgun (WGS) entry which is preliminary data.</text>
</comment>
<dbReference type="EMBL" id="JARBDR010000917">
    <property type="protein sequence ID" value="KAJ8303372.1"/>
    <property type="molecule type" value="Genomic_DNA"/>
</dbReference>
<keyword evidence="1" id="KW-0677">Repeat</keyword>
<dbReference type="Pfam" id="PF00057">
    <property type="entry name" value="Ldl_recept_a"/>
    <property type="match status" value="1"/>
</dbReference>
<reference evidence="5 6" key="1">
    <citation type="submission" date="2022-12" db="EMBL/GenBank/DDBJ databases">
        <title>Chromosome-level genome of Tegillarca granosa.</title>
        <authorList>
            <person name="Kim J."/>
        </authorList>
    </citation>
    <scope>NUCLEOTIDE SEQUENCE [LARGE SCALE GENOMIC DNA]</scope>
    <source>
        <strain evidence="5">Teg-2019</strain>
        <tissue evidence="5">Adductor muscle</tissue>
    </source>
</reference>
<proteinExistence type="predicted"/>
<dbReference type="InterPro" id="IPR023415">
    <property type="entry name" value="LDLR_class-A_CS"/>
</dbReference>
<feature type="disulfide bond" evidence="3">
    <location>
        <begin position="330"/>
        <end position="348"/>
    </location>
</feature>
<dbReference type="SUPFAM" id="SSF57424">
    <property type="entry name" value="LDL receptor-like module"/>
    <property type="match status" value="2"/>
</dbReference>
<dbReference type="PROSITE" id="PS01180">
    <property type="entry name" value="CUB"/>
    <property type="match status" value="1"/>
</dbReference>
<dbReference type="SMART" id="SM00042">
    <property type="entry name" value="CUB"/>
    <property type="match status" value="1"/>
</dbReference>
<keyword evidence="6" id="KW-1185">Reference proteome</keyword>
<dbReference type="PROSITE" id="PS01209">
    <property type="entry name" value="LDLRA_1"/>
    <property type="match status" value="1"/>
</dbReference>
<sequence length="404" mass="45605">MTSCQIKDESVKISVEKGDFGYIVSNGYPDNYTVEQYLGHSCNIEIRSCGSCRLKLEIIEVDFPDCPSQKKTRHRNLCIPGCDHLQIHEIDQPYYGVSKKNFHSTNIGESFTSISSNVRIRHCMSNGTVMQGKKFKIRYEVIEKREVKEAISSTQYKENIGHIESPNFPNGYALNGETFTYMLQNLDPYGHIRLIFDDWDISKESWIQVWDGLSDETVAMTFDRSLRPVLVSESSTLLIVFNTGRSNEKCCNHIGFKATYEFVSDCSLMINSKPGGRIELNHEVLQLPGLYDCVWVIQPDKNKLPDGIVLRLEEVFMGEVGCPRDSDYLCHNLWCIDSGLTCDGIDNCGDNSDESSDLICSVSDTTENPCSGNFRCTGDGLCIPIPNVCDRYSDCSDESDEIYC</sequence>
<feature type="domain" description="CUB" evidence="4">
    <location>
        <begin position="152"/>
        <end position="263"/>
    </location>
</feature>
<evidence type="ECO:0000256" key="2">
    <source>
        <dbReference type="ARBA" id="ARBA00023157"/>
    </source>
</evidence>